<keyword evidence="4" id="KW-0560">Oxidoreductase</keyword>
<dbReference type="Gene3D" id="3.40.50.720">
    <property type="entry name" value="NAD(P)-binding Rossmann-like Domain"/>
    <property type="match status" value="1"/>
</dbReference>
<dbReference type="PANTHER" id="PTHR44085:SF2">
    <property type="entry name" value="SEPIAPTERIN REDUCTASE"/>
    <property type="match status" value="1"/>
</dbReference>
<dbReference type="WBParaSite" id="SPAL_0000783900.1">
    <property type="protein sequence ID" value="SPAL_0000783900.1"/>
    <property type="gene ID" value="SPAL_0000783900"/>
</dbReference>
<dbReference type="SUPFAM" id="SSF51735">
    <property type="entry name" value="NAD(P)-binding Rossmann-fold domains"/>
    <property type="match status" value="1"/>
</dbReference>
<evidence type="ECO:0000256" key="3">
    <source>
        <dbReference type="ARBA" id="ARBA00022857"/>
    </source>
</evidence>
<evidence type="ECO:0000256" key="2">
    <source>
        <dbReference type="ARBA" id="ARBA00022490"/>
    </source>
</evidence>
<dbReference type="PRINTS" id="PR00081">
    <property type="entry name" value="GDHRDH"/>
</dbReference>
<organism evidence="5 6">
    <name type="scientific">Strongyloides papillosus</name>
    <name type="common">Intestinal threadworm</name>
    <dbReference type="NCBI Taxonomy" id="174720"/>
    <lineage>
        <taxon>Eukaryota</taxon>
        <taxon>Metazoa</taxon>
        <taxon>Ecdysozoa</taxon>
        <taxon>Nematoda</taxon>
        <taxon>Chromadorea</taxon>
        <taxon>Rhabditida</taxon>
        <taxon>Tylenchina</taxon>
        <taxon>Panagrolaimomorpha</taxon>
        <taxon>Strongyloidoidea</taxon>
        <taxon>Strongyloididae</taxon>
        <taxon>Strongyloides</taxon>
    </lineage>
</organism>
<dbReference type="InterPro" id="IPR002347">
    <property type="entry name" value="SDR_fam"/>
</dbReference>
<keyword evidence="2" id="KW-0963">Cytoplasm</keyword>
<dbReference type="Pfam" id="PF00106">
    <property type="entry name" value="adh_short"/>
    <property type="match status" value="1"/>
</dbReference>
<sequence>MDHSFSNKTTVCVVTGATEGIGRQIVYSLSEIVGKDSIIYVVGRDIKKLQELCANINKDYQNVKCIYWCIDFGKDDDDEEYKKLSIGFENDIKKQGVQKIGIFHIAGTIGDIKNKAQDIVSRESWDCHLKVNLTSMILFNNSLLRAVKSACLDYMTTIVSITSLLAIQSFKCFAQYSVGHAAREAFFRSLAVEWPELRILSYSPGPVKTKLRNFINKNAYDEGIRDAFSCDEKDECGGRVVSTEETINKLFQYLAEDKFVSGSRVDVFDI</sequence>
<comment type="subcellular location">
    <subcellularLocation>
        <location evidence="1">Cytoplasm</location>
    </subcellularLocation>
</comment>
<evidence type="ECO:0000313" key="6">
    <source>
        <dbReference type="WBParaSite" id="SPAL_0000783900.1"/>
    </source>
</evidence>
<evidence type="ECO:0000256" key="4">
    <source>
        <dbReference type="ARBA" id="ARBA00023002"/>
    </source>
</evidence>
<name>A0A0N5BPL4_STREA</name>
<keyword evidence="3" id="KW-0521">NADP</keyword>
<dbReference type="STRING" id="174720.A0A0N5BPL4"/>
<dbReference type="Proteomes" id="UP000046392">
    <property type="component" value="Unplaced"/>
</dbReference>
<proteinExistence type="predicted"/>
<dbReference type="AlphaFoldDB" id="A0A0N5BPL4"/>
<dbReference type="GO" id="GO:0006729">
    <property type="term" value="P:tetrahydrobiopterin biosynthetic process"/>
    <property type="evidence" value="ECO:0007669"/>
    <property type="project" value="TreeGrafter"/>
</dbReference>
<accession>A0A0N5BPL4</accession>
<evidence type="ECO:0000256" key="1">
    <source>
        <dbReference type="ARBA" id="ARBA00004496"/>
    </source>
</evidence>
<dbReference type="GO" id="GO:0005737">
    <property type="term" value="C:cytoplasm"/>
    <property type="evidence" value="ECO:0007669"/>
    <property type="project" value="UniProtKB-SubCell"/>
</dbReference>
<dbReference type="InterPro" id="IPR036291">
    <property type="entry name" value="NAD(P)-bd_dom_sf"/>
</dbReference>
<keyword evidence="5" id="KW-1185">Reference proteome</keyword>
<reference evidence="6" key="1">
    <citation type="submission" date="2017-02" db="UniProtKB">
        <authorList>
            <consortium name="WormBaseParasite"/>
        </authorList>
    </citation>
    <scope>IDENTIFICATION</scope>
</reference>
<dbReference type="GO" id="GO:0004757">
    <property type="term" value="F:sepiapterin reductase (NADP+) activity"/>
    <property type="evidence" value="ECO:0007669"/>
    <property type="project" value="TreeGrafter"/>
</dbReference>
<protein>
    <submittedName>
        <fullName evidence="6">Sepiapterin reductase</fullName>
    </submittedName>
</protein>
<dbReference type="InterPro" id="IPR051721">
    <property type="entry name" value="Biopterin_syn/organic_redct"/>
</dbReference>
<dbReference type="PANTHER" id="PTHR44085">
    <property type="entry name" value="SEPIAPTERIN REDUCTASE"/>
    <property type="match status" value="1"/>
</dbReference>
<evidence type="ECO:0000313" key="5">
    <source>
        <dbReference type="Proteomes" id="UP000046392"/>
    </source>
</evidence>